<dbReference type="InterPro" id="IPR005576">
    <property type="entry name" value="Rpb7-like_N"/>
</dbReference>
<dbReference type="Gene3D" id="2.40.50.140">
    <property type="entry name" value="Nucleic acid-binding proteins"/>
    <property type="match status" value="1"/>
</dbReference>
<keyword evidence="4" id="KW-0804">Transcription</keyword>
<keyword evidence="5" id="KW-0539">Nucleus</keyword>
<evidence type="ECO:0000259" key="7">
    <source>
        <dbReference type="Pfam" id="PF03876"/>
    </source>
</evidence>
<evidence type="ECO:0000259" key="8">
    <source>
        <dbReference type="Pfam" id="PF08292"/>
    </source>
</evidence>
<organism evidence="9 10">
    <name type="scientific">Wallemia hederae</name>
    <dbReference type="NCBI Taxonomy" id="1540922"/>
    <lineage>
        <taxon>Eukaryota</taxon>
        <taxon>Fungi</taxon>
        <taxon>Dikarya</taxon>
        <taxon>Basidiomycota</taxon>
        <taxon>Wallemiomycotina</taxon>
        <taxon>Wallemiomycetes</taxon>
        <taxon>Wallemiales</taxon>
        <taxon>Wallemiaceae</taxon>
        <taxon>Wallemia</taxon>
    </lineage>
</organism>
<dbReference type="Pfam" id="PF03876">
    <property type="entry name" value="SHS2_Rpb7-N"/>
    <property type="match status" value="1"/>
</dbReference>
<name>A0A4T0FTX7_9BASI</name>
<accession>A0A4T0FTX7</accession>
<evidence type="ECO:0000256" key="6">
    <source>
        <dbReference type="SAM" id="MobiDB-lite"/>
    </source>
</evidence>
<evidence type="ECO:0000313" key="9">
    <source>
        <dbReference type="EMBL" id="TIA91800.1"/>
    </source>
</evidence>
<dbReference type="InterPro" id="IPR036898">
    <property type="entry name" value="RNA_pol_Rpb7-like_N_sf"/>
</dbReference>
<dbReference type="Gene3D" id="3.30.1490.120">
    <property type="entry name" value="RNA polymerase Rpb7-like, N-terminal domain"/>
    <property type="match status" value="1"/>
</dbReference>
<dbReference type="CDD" id="cd04330">
    <property type="entry name" value="RNAP_III_Rpc25_N"/>
    <property type="match status" value="1"/>
</dbReference>
<reference evidence="9 10" key="1">
    <citation type="submission" date="2019-03" db="EMBL/GenBank/DDBJ databases">
        <title>Sequencing 23 genomes of Wallemia ichthyophaga.</title>
        <authorList>
            <person name="Gostincar C."/>
        </authorList>
    </citation>
    <scope>NUCLEOTIDE SEQUENCE [LARGE SCALE GENOMIC DNA]</scope>
    <source>
        <strain evidence="9 10">EXF-5753</strain>
    </source>
</reference>
<proteinExistence type="inferred from homology"/>
<evidence type="ECO:0000256" key="2">
    <source>
        <dbReference type="ARBA" id="ARBA00009307"/>
    </source>
</evidence>
<evidence type="ECO:0000256" key="4">
    <source>
        <dbReference type="ARBA" id="ARBA00023163"/>
    </source>
</evidence>
<protein>
    <submittedName>
        <fullName evidence="9">Uncharacterized protein</fullName>
    </submittedName>
</protein>
<comment type="caution">
    <text evidence="9">The sequence shown here is derived from an EMBL/GenBank/DDBJ whole genome shotgun (WGS) entry which is preliminary data.</text>
</comment>
<feature type="region of interest" description="Disordered" evidence="6">
    <location>
        <begin position="207"/>
        <end position="229"/>
    </location>
</feature>
<dbReference type="OrthoDB" id="10256606at2759"/>
<feature type="domain" description="RNA polymerase III subunit Rpc25" evidence="8">
    <location>
        <begin position="83"/>
        <end position="206"/>
    </location>
</feature>
<comment type="subcellular location">
    <subcellularLocation>
        <location evidence="1">Nucleus</location>
    </subcellularLocation>
</comment>
<evidence type="ECO:0000313" key="10">
    <source>
        <dbReference type="Proteomes" id="UP000310189"/>
    </source>
</evidence>
<dbReference type="Pfam" id="PF08292">
    <property type="entry name" value="RNA_pol_Rbc25"/>
    <property type="match status" value="1"/>
</dbReference>
<dbReference type="GO" id="GO:0005666">
    <property type="term" value="C:RNA polymerase III complex"/>
    <property type="evidence" value="ECO:0007669"/>
    <property type="project" value="TreeGrafter"/>
</dbReference>
<dbReference type="AlphaFoldDB" id="A0A4T0FTX7"/>
<dbReference type="GO" id="GO:0006384">
    <property type="term" value="P:transcription initiation at RNA polymerase III promoter"/>
    <property type="evidence" value="ECO:0007669"/>
    <property type="project" value="TreeGrafter"/>
</dbReference>
<dbReference type="InterPro" id="IPR012340">
    <property type="entry name" value="NA-bd_OB-fold"/>
</dbReference>
<dbReference type="EMBL" id="SPNW01000010">
    <property type="protein sequence ID" value="TIA91800.1"/>
    <property type="molecule type" value="Genomic_DNA"/>
</dbReference>
<keyword evidence="10" id="KW-1185">Reference proteome</keyword>
<sequence>MFILSLVKDTIAVIPSKLNLDASLAIRDSINTKYSNKILQDVGLSISLHSILESSQGYIEHSNGNVYYKVTFNLIVFRPFIGEILLAKVNSTNKDGILASVDFFNDIWIPKEQLPEISQFDPAENTFFWLAGWEGGDPFMSSPEERAYIDVGEQIRIRIEAEHFENIYPTPKKKEVTETDTVEAVPTAYRLTASIDGQGLGVVSWWEEGEAEEEGDEEGQEETENAMEE</sequence>
<dbReference type="SUPFAM" id="SSF88798">
    <property type="entry name" value="N-terminal, heterodimerisation domain of RBP7 (RpoE)"/>
    <property type="match status" value="1"/>
</dbReference>
<evidence type="ECO:0000256" key="3">
    <source>
        <dbReference type="ARBA" id="ARBA00022478"/>
    </source>
</evidence>
<evidence type="ECO:0000256" key="1">
    <source>
        <dbReference type="ARBA" id="ARBA00004123"/>
    </source>
</evidence>
<keyword evidence="3" id="KW-0240">DNA-directed RNA polymerase</keyword>
<dbReference type="PANTHER" id="PTHR12709">
    <property type="entry name" value="DNA-DIRECTED RNA POLYMERASE II, III"/>
    <property type="match status" value="1"/>
</dbReference>
<dbReference type="InterPro" id="IPR045113">
    <property type="entry name" value="Rpb7-like"/>
</dbReference>
<dbReference type="SUPFAM" id="SSF50249">
    <property type="entry name" value="Nucleic acid-binding proteins"/>
    <property type="match status" value="1"/>
</dbReference>
<feature type="domain" description="RNA polymerase Rpb7-like N-terminal" evidence="7">
    <location>
        <begin position="8"/>
        <end position="61"/>
    </location>
</feature>
<evidence type="ECO:0000256" key="5">
    <source>
        <dbReference type="ARBA" id="ARBA00023242"/>
    </source>
</evidence>
<dbReference type="Proteomes" id="UP000310189">
    <property type="component" value="Unassembled WGS sequence"/>
</dbReference>
<comment type="similarity">
    <text evidence="2">Belongs to the eukaryotic RPB7/RPC8 RNA polymerase subunit family.</text>
</comment>
<dbReference type="PANTHER" id="PTHR12709:SF1">
    <property type="entry name" value="DNA-DIRECTED RNA POLYMERASE III SUBUNIT RPC8"/>
    <property type="match status" value="1"/>
</dbReference>
<dbReference type="InterPro" id="IPR013238">
    <property type="entry name" value="RNA_pol_III_Rbc25"/>
</dbReference>
<gene>
    <name evidence="9" type="ORF">E3P99_00901</name>
</gene>